<name>A0AAD5T6I3_9FUNG</name>
<dbReference type="SUPFAM" id="SSF48452">
    <property type="entry name" value="TPR-like"/>
    <property type="match status" value="1"/>
</dbReference>
<evidence type="ECO:0000256" key="1">
    <source>
        <dbReference type="SAM" id="MobiDB-lite"/>
    </source>
</evidence>
<dbReference type="Gene3D" id="1.25.40.10">
    <property type="entry name" value="Tetratricopeptide repeat domain"/>
    <property type="match status" value="2"/>
</dbReference>
<comment type="caution">
    <text evidence="2">The sequence shown here is derived from an EMBL/GenBank/DDBJ whole genome shotgun (WGS) entry which is preliminary data.</text>
</comment>
<dbReference type="AlphaFoldDB" id="A0AAD5T6I3"/>
<feature type="region of interest" description="Disordered" evidence="1">
    <location>
        <begin position="14"/>
        <end position="61"/>
    </location>
</feature>
<keyword evidence="3" id="KW-1185">Reference proteome</keyword>
<gene>
    <name evidence="2" type="primary">KLC3_5</name>
    <name evidence="2" type="ORF">HK100_005426</name>
</gene>
<dbReference type="InterPro" id="IPR011990">
    <property type="entry name" value="TPR-like_helical_dom_sf"/>
</dbReference>
<organism evidence="2 3">
    <name type="scientific">Physocladia obscura</name>
    <dbReference type="NCBI Taxonomy" id="109957"/>
    <lineage>
        <taxon>Eukaryota</taxon>
        <taxon>Fungi</taxon>
        <taxon>Fungi incertae sedis</taxon>
        <taxon>Chytridiomycota</taxon>
        <taxon>Chytridiomycota incertae sedis</taxon>
        <taxon>Chytridiomycetes</taxon>
        <taxon>Chytridiales</taxon>
        <taxon>Chytriomycetaceae</taxon>
        <taxon>Physocladia</taxon>
    </lineage>
</organism>
<reference evidence="2" key="1">
    <citation type="submission" date="2020-05" db="EMBL/GenBank/DDBJ databases">
        <title>Phylogenomic resolution of chytrid fungi.</title>
        <authorList>
            <person name="Stajich J.E."/>
            <person name="Amses K."/>
            <person name="Simmons R."/>
            <person name="Seto K."/>
            <person name="Myers J."/>
            <person name="Bonds A."/>
            <person name="Quandt C.A."/>
            <person name="Barry K."/>
            <person name="Liu P."/>
            <person name="Grigoriev I."/>
            <person name="Longcore J.E."/>
            <person name="James T.Y."/>
        </authorList>
    </citation>
    <scope>NUCLEOTIDE SEQUENCE</scope>
    <source>
        <strain evidence="2">JEL0513</strain>
    </source>
</reference>
<dbReference type="Proteomes" id="UP001211907">
    <property type="component" value="Unassembled WGS sequence"/>
</dbReference>
<sequence length="761" mass="87163">MNFLEKAVTVLLNRPQQQQQKQQQQQQQQQTRPEQQLQSGQRQTQQTNANSTPRIPASTKDAATRSINIAWLDYPMESGISAQLLSWQIFKNYRFFKLNLEKAETSTGKSQWEKPEYTPPPPPPDFSPLPIPNDFNNSTIESTRFLGKLHNESKFMSTTGVRLSYINHLVEFWTVDRLQGKTTTDICKEVVVPWTQHHKSSVCDLLAKSDNPKQAEVVAEASWFISHAWKYQFLDVVSTLNLFFSNRKDVGLMDKNEDPVVWFDLFTNSQHNTSERPFEWWQTTFMEAVQKIRNVVMVCIPWEDPVTLRRAWCAFEVFATKKTGSTFHVAMTGADMQRFKDKPYFAHTSKISIKNSEAFKASDRENIFRVIIEELGVNGVARVDSIVKDMFFGWIIQNFHMIAKSIPTYADTEGGLLMLTGDSTAAVAAFENFYTWCKVHNEETMHTAVVGNLGLAYAHNNELERAVTLFSDYVNKMESLLGPISIQSGRVLDDWGISYLLCHDYDKAESILNKAYAIQLEFHSFKAHRAVLVKHHLVMLYIMKEEFDKAFSVVKEIEQLENQFNSSLLISLEDVLAVGVKKIPYTPVATITKDIFPTQLEIQTATFYQGNYDAPLIIFQKVLSAILTVSGHSVLTFHISTLTGLCHLFLGQNKAALEVLEEALDKSIAAQHCDILVATAMAYHKVGQVEEALLLLKLCITAPTRHFSHLKLIVWMKLTIWRVYRDLDMNEEEAVAYLDLQEIASERYGIDWMARKEFKEW</sequence>
<proteinExistence type="predicted"/>
<feature type="compositionally biased region" description="Low complexity" evidence="1">
    <location>
        <begin position="16"/>
        <end position="46"/>
    </location>
</feature>
<accession>A0AAD5T6I3</accession>
<protein>
    <submittedName>
        <fullName evidence="2">Kinesin light chain 3</fullName>
    </submittedName>
</protein>
<dbReference type="EMBL" id="JADGJH010000254">
    <property type="protein sequence ID" value="KAJ3132305.1"/>
    <property type="molecule type" value="Genomic_DNA"/>
</dbReference>
<evidence type="ECO:0000313" key="2">
    <source>
        <dbReference type="EMBL" id="KAJ3132305.1"/>
    </source>
</evidence>
<evidence type="ECO:0000313" key="3">
    <source>
        <dbReference type="Proteomes" id="UP001211907"/>
    </source>
</evidence>